<reference evidence="1 2" key="1">
    <citation type="submission" date="2018-07" db="EMBL/GenBank/DDBJ databases">
        <title>A high quality draft genome assembly of the barn swallow (H. rustica rustica).</title>
        <authorList>
            <person name="Formenti G."/>
            <person name="Chiara M."/>
            <person name="Poveda L."/>
            <person name="Francoijs K.-J."/>
            <person name="Bonisoli-Alquati A."/>
            <person name="Canova L."/>
            <person name="Gianfranceschi L."/>
            <person name="Horner D.S."/>
            <person name="Saino N."/>
        </authorList>
    </citation>
    <scope>NUCLEOTIDE SEQUENCE [LARGE SCALE GENOMIC DNA]</scope>
    <source>
        <strain evidence="1">Chelidonia</strain>
        <tissue evidence="1">Blood</tissue>
    </source>
</reference>
<comment type="caution">
    <text evidence="1">The sequence shown here is derived from an EMBL/GenBank/DDBJ whole genome shotgun (WGS) entry which is preliminary data.</text>
</comment>
<keyword evidence="2" id="KW-1185">Reference proteome</keyword>
<protein>
    <submittedName>
        <fullName evidence="1">Uncharacterized protein</fullName>
    </submittedName>
</protein>
<evidence type="ECO:0000313" key="2">
    <source>
        <dbReference type="Proteomes" id="UP000269221"/>
    </source>
</evidence>
<organism evidence="1 2">
    <name type="scientific">Hirundo rustica rustica</name>
    <dbReference type="NCBI Taxonomy" id="333673"/>
    <lineage>
        <taxon>Eukaryota</taxon>
        <taxon>Metazoa</taxon>
        <taxon>Chordata</taxon>
        <taxon>Craniata</taxon>
        <taxon>Vertebrata</taxon>
        <taxon>Euteleostomi</taxon>
        <taxon>Archelosauria</taxon>
        <taxon>Archosauria</taxon>
        <taxon>Dinosauria</taxon>
        <taxon>Saurischia</taxon>
        <taxon>Theropoda</taxon>
        <taxon>Coelurosauria</taxon>
        <taxon>Aves</taxon>
        <taxon>Neognathae</taxon>
        <taxon>Neoaves</taxon>
        <taxon>Telluraves</taxon>
        <taxon>Australaves</taxon>
        <taxon>Passeriformes</taxon>
        <taxon>Sylvioidea</taxon>
        <taxon>Hirundinidae</taxon>
        <taxon>Hirundo</taxon>
    </lineage>
</organism>
<dbReference type="Proteomes" id="UP000269221">
    <property type="component" value="Unassembled WGS sequence"/>
</dbReference>
<proteinExistence type="predicted"/>
<accession>A0A3M0L2F5</accession>
<dbReference type="OrthoDB" id="10581658at2759"/>
<gene>
    <name evidence="1" type="ORF">DUI87_05777</name>
</gene>
<sequence>MILHYHLFSTSVSDNFPNFFTIECILTSTKVVKHWNRLPREIVDVPFLEVFQTKLDESLKNLLLSKLSLPMAEGLELDELSGPFQPKPFCDSVKTDRILSTINLVQQTNKHMADIKEAGREFLYIKKLINCILVSGPFF</sequence>
<dbReference type="EMBL" id="QRBI01000099">
    <property type="protein sequence ID" value="RMC17200.1"/>
    <property type="molecule type" value="Genomic_DNA"/>
</dbReference>
<evidence type="ECO:0000313" key="1">
    <source>
        <dbReference type="EMBL" id="RMC17200.1"/>
    </source>
</evidence>
<name>A0A3M0L2F5_HIRRU</name>
<dbReference type="AlphaFoldDB" id="A0A3M0L2F5"/>